<comment type="caution">
    <text evidence="3">The sequence shown here is derived from an EMBL/GenBank/DDBJ whole genome shotgun (WGS) entry which is preliminary data.</text>
</comment>
<feature type="transmembrane region" description="Helical" evidence="2">
    <location>
        <begin position="68"/>
        <end position="91"/>
    </location>
</feature>
<dbReference type="Proteomes" id="UP000092021">
    <property type="component" value="Unassembled WGS sequence"/>
</dbReference>
<dbReference type="PANTHER" id="PTHR34703">
    <property type="entry name" value="ANTIPORTER SUBUNIT MNHG2-RELATED"/>
    <property type="match status" value="1"/>
</dbReference>
<keyword evidence="2" id="KW-1133">Transmembrane helix</keyword>
<evidence type="ECO:0000256" key="2">
    <source>
        <dbReference type="SAM" id="Phobius"/>
    </source>
</evidence>
<gene>
    <name evidence="4" type="ORF">A5N15_09030</name>
    <name evidence="3" type="ORF">AN277_0207510</name>
</gene>
<keyword evidence="5" id="KW-1185">Reference proteome</keyword>
<sequence>MSEIWMWLGGILTVVGALVVATAALGLLKFPDAYSRVSAVGTAGGLGIVLVVLGALVLQPGIGDAVKAVIIIVLQLMTSAVGTMAIARSAVLVRTPFARLRYDELHEEHEHHDE</sequence>
<name>A0A199P6V6_9MICC</name>
<keyword evidence="2" id="KW-0472">Membrane</keyword>
<evidence type="ECO:0000313" key="4">
    <source>
        <dbReference type="EMBL" id="OAX56922.1"/>
    </source>
</evidence>
<evidence type="ECO:0000313" key="5">
    <source>
        <dbReference type="Proteomes" id="UP000053171"/>
    </source>
</evidence>
<feature type="transmembrane region" description="Helical" evidence="2">
    <location>
        <begin position="6"/>
        <end position="28"/>
    </location>
</feature>
<feature type="transmembrane region" description="Helical" evidence="2">
    <location>
        <begin position="40"/>
        <end position="62"/>
    </location>
</feature>
<organism evidence="3 5">
    <name type="scientific">Rothia kristinae</name>
    <dbReference type="NCBI Taxonomy" id="37923"/>
    <lineage>
        <taxon>Bacteria</taxon>
        <taxon>Bacillati</taxon>
        <taxon>Actinomycetota</taxon>
        <taxon>Actinomycetes</taxon>
        <taxon>Micrococcales</taxon>
        <taxon>Micrococcaceae</taxon>
        <taxon>Rothia</taxon>
    </lineage>
</organism>
<dbReference type="EMBL" id="LJBJ02000014">
    <property type="protein sequence ID" value="OAX51646.1"/>
    <property type="molecule type" value="Genomic_DNA"/>
</dbReference>
<reference evidence="5" key="1">
    <citation type="submission" date="2016-04" db="EMBL/GenBank/DDBJ databases">
        <authorList>
            <person name="Waterworth S."/>
            <person name="Matcher G."/>
        </authorList>
    </citation>
    <scope>NUCLEOTIDE SEQUENCE [LARGE SCALE GENOMIC DNA]</scope>
    <source>
        <strain evidence="5">RuSp02-3</strain>
    </source>
</reference>
<dbReference type="AlphaFoldDB" id="A0A199P6V6"/>
<accession>A0A199P6V6</accession>
<dbReference type="InterPro" id="IPR005133">
    <property type="entry name" value="PhaG_MnhG_YufB"/>
</dbReference>
<dbReference type="EMBL" id="LWGZ01000805">
    <property type="protein sequence ID" value="OAX56922.1"/>
    <property type="molecule type" value="Genomic_DNA"/>
</dbReference>
<reference evidence="3" key="2">
    <citation type="submission" date="2016-04" db="EMBL/GenBank/DDBJ databases">
        <authorList>
            <person name="Evans L.H."/>
            <person name="Alamgir A."/>
            <person name="Owens N."/>
            <person name="Weber N.D."/>
            <person name="Virtaneva K."/>
            <person name="Barbian K."/>
            <person name="Babar A."/>
            <person name="Rosenke K."/>
        </authorList>
    </citation>
    <scope>NUCLEOTIDE SEQUENCE [LARGE SCALE GENOMIC DNA]</scope>
    <source>
        <strain evidence="3">RUTW2-3</strain>
    </source>
</reference>
<evidence type="ECO:0000313" key="6">
    <source>
        <dbReference type="Proteomes" id="UP000092021"/>
    </source>
</evidence>
<dbReference type="GO" id="GO:0015385">
    <property type="term" value="F:sodium:proton antiporter activity"/>
    <property type="evidence" value="ECO:0007669"/>
    <property type="project" value="TreeGrafter"/>
</dbReference>
<reference evidence="3 5" key="3">
    <citation type="submission" date="2016-06" db="EMBL/GenBank/DDBJ databases">
        <title>Identification of putative biosynthetic pathways for the production of bioactive secondary metabolites by the marine actinomycete Kocuria kristinae RUTW2-3.</title>
        <authorList>
            <person name="Waterworth S.C."/>
            <person name="Walmsley T.A."/>
            <person name="Matongo T."/>
            <person name="Davies-Coleman M.T."/>
            <person name="Dorrington R.A."/>
        </authorList>
    </citation>
    <scope>NUCLEOTIDE SEQUENCE [LARGE SCALE GENOMIC DNA]</scope>
    <source>
        <strain evidence="5">RuSp02-3</strain>
        <strain evidence="3">RUTW2-3</strain>
        <strain evidence="4 6">RUTW4-5</strain>
    </source>
</reference>
<keyword evidence="2" id="KW-0812">Transmembrane</keyword>
<dbReference type="Pfam" id="PF03334">
    <property type="entry name" value="PhaG_MnhG_YufB"/>
    <property type="match status" value="1"/>
</dbReference>
<evidence type="ECO:0000313" key="3">
    <source>
        <dbReference type="EMBL" id="OAX51646.1"/>
    </source>
</evidence>
<protein>
    <submittedName>
        <fullName evidence="3">Cation:proton antiporter</fullName>
    </submittedName>
</protein>
<dbReference type="Proteomes" id="UP000053171">
    <property type="component" value="Unassembled WGS sequence"/>
</dbReference>
<dbReference type="PANTHER" id="PTHR34703:SF1">
    <property type="entry name" value="ANTIPORTER SUBUNIT MNHG2-RELATED"/>
    <property type="match status" value="1"/>
</dbReference>
<proteinExistence type="inferred from homology"/>
<comment type="similarity">
    <text evidence="1">Belongs to the CPA3 antiporters (TC 2.A.63) subunit G family.</text>
</comment>
<dbReference type="RefSeq" id="WP_064725532.1">
    <property type="nucleotide sequence ID" value="NZ_JBFBMA010000007.1"/>
</dbReference>
<evidence type="ECO:0000256" key="1">
    <source>
        <dbReference type="ARBA" id="ARBA00008404"/>
    </source>
</evidence>